<feature type="transmembrane region" description="Helical" evidence="7">
    <location>
        <begin position="98"/>
        <end position="122"/>
    </location>
</feature>
<dbReference type="PANTHER" id="PTHR13084">
    <property type="entry name" value="T-CELL LYMPHOMA BREAKPOINT-ASSOCIATED TARGET 1-RELATED"/>
    <property type="match status" value="1"/>
</dbReference>
<evidence type="ECO:0000256" key="2">
    <source>
        <dbReference type="ARBA" id="ARBA00006364"/>
    </source>
</evidence>
<comment type="similarity">
    <text evidence="2 7">Belongs to the NKAIN family.</text>
</comment>
<comment type="subcellular location">
    <subcellularLocation>
        <location evidence="1 7">Cell membrane</location>
        <topology evidence="1 7">Multi-pass membrane protein</topology>
    </subcellularLocation>
</comment>
<feature type="region of interest" description="Disordered" evidence="8">
    <location>
        <begin position="278"/>
        <end position="340"/>
    </location>
</feature>
<evidence type="ECO:0000256" key="5">
    <source>
        <dbReference type="ARBA" id="ARBA00022989"/>
    </source>
</evidence>
<name>A0A7G3AY95_LUTLO</name>
<feature type="transmembrane region" description="Helical" evidence="7">
    <location>
        <begin position="219"/>
        <end position="239"/>
    </location>
</feature>
<reference evidence="9" key="1">
    <citation type="journal article" date="2020" name="BMC">
        <title>Leishmania infection induces a limited differential gene expression in the sand fly midgut.</title>
        <authorList>
            <person name="Coutinho-Abreu I.V."/>
            <person name="Serafim T.D."/>
            <person name="Meneses C."/>
            <person name="Kamhawi S."/>
            <person name="Oliveira F."/>
            <person name="Valenzuela J.G."/>
        </authorList>
    </citation>
    <scope>NUCLEOTIDE SEQUENCE</scope>
    <source>
        <strain evidence="9">Jacobina</strain>
        <tissue evidence="9">Midgut</tissue>
    </source>
</reference>
<feature type="transmembrane region" description="Helical" evidence="7">
    <location>
        <begin position="67"/>
        <end position="86"/>
    </location>
</feature>
<evidence type="ECO:0000256" key="4">
    <source>
        <dbReference type="ARBA" id="ARBA00022692"/>
    </source>
</evidence>
<keyword evidence="6 7" id="KW-0472">Membrane</keyword>
<dbReference type="AlphaFoldDB" id="A0A7G3AY95"/>
<dbReference type="VEuPathDB" id="VectorBase:LLONM1_010245"/>
<feature type="transmembrane region" description="Helical" evidence="7">
    <location>
        <begin position="34"/>
        <end position="55"/>
    </location>
</feature>
<feature type="region of interest" description="Disordered" evidence="8">
    <location>
        <begin position="526"/>
        <end position="547"/>
    </location>
</feature>
<dbReference type="GO" id="GO:0005886">
    <property type="term" value="C:plasma membrane"/>
    <property type="evidence" value="ECO:0007669"/>
    <property type="project" value="UniProtKB-SubCell"/>
</dbReference>
<dbReference type="GO" id="GO:0002028">
    <property type="term" value="P:regulation of sodium ion transport"/>
    <property type="evidence" value="ECO:0007669"/>
    <property type="project" value="UniProtKB-UniRule"/>
</dbReference>
<dbReference type="InterPro" id="IPR008516">
    <property type="entry name" value="Na/K-Atpase_Interacting"/>
</dbReference>
<keyword evidence="4 7" id="KW-0812">Transmembrane</keyword>
<feature type="region of interest" description="Disordered" evidence="8">
    <location>
        <begin position="427"/>
        <end position="447"/>
    </location>
</feature>
<keyword evidence="5 7" id="KW-1133">Transmembrane helix</keyword>
<sequence>MGSCTRRHYLLAICILQLLTIIERQVMDFLGYMWAPILVNFFHIIFVIFGFFGAYQFRPKYIVTYSVWNVVWIGWNIFLVCFYMNLTIIERQVMDFLGYMWAPILVNFFHIIFVIFGFFGAYQFRPKYIVTYSVWNVVWIGWNIFLVCFYMNVGSLDRESDVLNLGTGSFSWFLINGYGCKPIYPTNITSEDPFRPIRPERVENCLVEFQTVEVIHSSIQIIFAILGIIGAITIGKIFIEEDDDRSSRGSVGTSKHRQSLYTIDFTDTIRSGHHRDDLVEFGEDGRGQTLSPKPMTPRRVKRRSVMTRGSSGRQSNSSRRSSNRNSVRNSRRRMHHQNPVTKLMEQQTTAKAYPTFAPHKENSALTASNLKTLNSDLTNIPPAADILQPPNHMNQLQKLPPPTNPDPIYYNMSQQITGHGNQVSWNTSGTSSSGGHFNPTYQHSTPNLTQSSENIDELYNNRPPSVRSSYSNFHGARPLSSTYNHQIPTTENVFSGLAQAQGGGGVPQLPQRRAPSRESVRSMAFLNSGPPAYNLNYHTPPDSETTM</sequence>
<keyword evidence="3 7" id="KW-1003">Cell membrane</keyword>
<organism evidence="9">
    <name type="scientific">Lutzomyia longipalpis</name>
    <name type="common">Sand fly</name>
    <dbReference type="NCBI Taxonomy" id="7200"/>
    <lineage>
        <taxon>Eukaryota</taxon>
        <taxon>Metazoa</taxon>
        <taxon>Ecdysozoa</taxon>
        <taxon>Arthropoda</taxon>
        <taxon>Hexapoda</taxon>
        <taxon>Insecta</taxon>
        <taxon>Pterygota</taxon>
        <taxon>Neoptera</taxon>
        <taxon>Endopterygota</taxon>
        <taxon>Diptera</taxon>
        <taxon>Nematocera</taxon>
        <taxon>Psychodoidea</taxon>
        <taxon>Psychodidae</taxon>
        <taxon>Lutzomyia</taxon>
        <taxon>Lutzomyia</taxon>
    </lineage>
</organism>
<protein>
    <recommendedName>
        <fullName evidence="7">Sodium/potassium-transporting ATPase subunit beta-1-interacting protein</fullName>
        <shortName evidence="7">Na(+)/K(+)-transporting ATPase subunit beta-1-interacting protein</shortName>
    </recommendedName>
</protein>
<dbReference type="EMBL" id="GITU01008547">
    <property type="protein sequence ID" value="MBC1177250.1"/>
    <property type="molecule type" value="Transcribed_RNA"/>
</dbReference>
<evidence type="ECO:0000256" key="7">
    <source>
        <dbReference type="RuleBase" id="RU368041"/>
    </source>
</evidence>
<feature type="compositionally biased region" description="Basic residues" evidence="8">
    <location>
        <begin position="296"/>
        <end position="305"/>
    </location>
</feature>
<evidence type="ECO:0000256" key="8">
    <source>
        <dbReference type="SAM" id="MobiDB-lite"/>
    </source>
</evidence>
<evidence type="ECO:0000256" key="3">
    <source>
        <dbReference type="ARBA" id="ARBA00022475"/>
    </source>
</evidence>
<dbReference type="Pfam" id="PF05640">
    <property type="entry name" value="NKAIN"/>
    <property type="match status" value="1"/>
</dbReference>
<accession>A0A7G3AY95</accession>
<evidence type="ECO:0000256" key="1">
    <source>
        <dbReference type="ARBA" id="ARBA00004651"/>
    </source>
</evidence>
<proteinExistence type="inferred from homology"/>
<evidence type="ECO:0000256" key="6">
    <source>
        <dbReference type="ARBA" id="ARBA00023136"/>
    </source>
</evidence>
<feature type="transmembrane region" description="Helical" evidence="7">
    <location>
        <begin position="134"/>
        <end position="153"/>
    </location>
</feature>
<comment type="caution">
    <text evidence="7">Lacks conserved residue(s) required for the propagation of feature annotation.</text>
</comment>
<dbReference type="PANTHER" id="PTHR13084:SF6">
    <property type="entry name" value="SODIUM_POTASSIUM-TRANSPORTING ATPASE SUBUNIT BETA-1-INTERACTING PROTEIN"/>
    <property type="match status" value="1"/>
</dbReference>
<feature type="compositionally biased region" description="Low complexity" evidence="8">
    <location>
        <begin position="308"/>
        <end position="328"/>
    </location>
</feature>
<evidence type="ECO:0000313" key="9">
    <source>
        <dbReference type="EMBL" id="MBC1177250.1"/>
    </source>
</evidence>